<gene>
    <name evidence="2" type="ORF">N0F65_011352</name>
</gene>
<evidence type="ECO:0000313" key="3">
    <source>
        <dbReference type="Proteomes" id="UP001146120"/>
    </source>
</evidence>
<evidence type="ECO:0008006" key="4">
    <source>
        <dbReference type="Google" id="ProtNLM"/>
    </source>
</evidence>
<dbReference type="Proteomes" id="UP001146120">
    <property type="component" value="Unassembled WGS sequence"/>
</dbReference>
<feature type="region of interest" description="Disordered" evidence="1">
    <location>
        <begin position="122"/>
        <end position="141"/>
    </location>
</feature>
<reference evidence="2" key="1">
    <citation type="submission" date="2022-11" db="EMBL/GenBank/DDBJ databases">
        <authorList>
            <person name="Morgan W.R."/>
            <person name="Tartar A."/>
        </authorList>
    </citation>
    <scope>NUCLEOTIDE SEQUENCE</scope>
    <source>
        <strain evidence="2">ARSEF 373</strain>
    </source>
</reference>
<name>A0AAV2Z5E7_9STRA</name>
<evidence type="ECO:0000313" key="2">
    <source>
        <dbReference type="EMBL" id="DBA01596.1"/>
    </source>
</evidence>
<organism evidence="2 3">
    <name type="scientific">Lagenidium giganteum</name>
    <dbReference type="NCBI Taxonomy" id="4803"/>
    <lineage>
        <taxon>Eukaryota</taxon>
        <taxon>Sar</taxon>
        <taxon>Stramenopiles</taxon>
        <taxon>Oomycota</taxon>
        <taxon>Peronosporomycetes</taxon>
        <taxon>Pythiales</taxon>
        <taxon>Pythiaceae</taxon>
    </lineage>
</organism>
<protein>
    <recommendedName>
        <fullName evidence="4">Transposase</fullName>
    </recommendedName>
</protein>
<evidence type="ECO:0000256" key="1">
    <source>
        <dbReference type="SAM" id="MobiDB-lite"/>
    </source>
</evidence>
<accession>A0AAV2Z5E7</accession>
<dbReference type="EMBL" id="DAKRPA010000044">
    <property type="protein sequence ID" value="DBA01596.1"/>
    <property type="molecule type" value="Genomic_DNA"/>
</dbReference>
<keyword evidence="3" id="KW-1185">Reference proteome</keyword>
<comment type="caution">
    <text evidence="2">The sequence shown here is derived from an EMBL/GenBank/DDBJ whole genome shotgun (WGS) entry which is preliminary data.</text>
</comment>
<proteinExistence type="predicted"/>
<dbReference type="AlphaFoldDB" id="A0AAV2Z5E7"/>
<sequence>MTNFSAREFDGLWQTMKPKILSTWNIEKGRECAYSGKNVLFMMLATMKNGGTWASSTMLFRNPKSSFVRMVTDFIPQNSRRHVRRICEHRGGPHNDFKTPSGRPMLRQLPALYAVDATFQQTNRPQGNRHGAMTFFSGKHH</sequence>
<reference evidence="2" key="2">
    <citation type="journal article" date="2023" name="Microbiol Resour">
        <title>Decontamination and Annotation of the Draft Genome Sequence of the Oomycete Lagenidium giganteum ARSEF 373.</title>
        <authorList>
            <person name="Morgan W.R."/>
            <person name="Tartar A."/>
        </authorList>
    </citation>
    <scope>NUCLEOTIDE SEQUENCE</scope>
    <source>
        <strain evidence="2">ARSEF 373</strain>
    </source>
</reference>